<name>A0A383DJE1_9ZZZZ</name>
<dbReference type="EMBL" id="UINC01217847">
    <property type="protein sequence ID" value="SVE44626.1"/>
    <property type="molecule type" value="Genomic_DNA"/>
</dbReference>
<reference evidence="1" key="1">
    <citation type="submission" date="2018-05" db="EMBL/GenBank/DDBJ databases">
        <authorList>
            <person name="Lanie J.A."/>
            <person name="Ng W.-L."/>
            <person name="Kazmierczak K.M."/>
            <person name="Andrzejewski T.M."/>
            <person name="Davidsen T.M."/>
            <person name="Wayne K.J."/>
            <person name="Tettelin H."/>
            <person name="Glass J.I."/>
            <person name="Rusch D."/>
            <person name="Podicherti R."/>
            <person name="Tsui H.-C.T."/>
            <person name="Winkler M.E."/>
        </authorList>
    </citation>
    <scope>NUCLEOTIDE SEQUENCE</scope>
</reference>
<gene>
    <name evidence="1" type="ORF">METZ01_LOCUS497480</name>
</gene>
<dbReference type="AlphaFoldDB" id="A0A383DJE1"/>
<protein>
    <submittedName>
        <fullName evidence="1">Uncharacterized protein</fullName>
    </submittedName>
</protein>
<sequence length="39" mass="4411">MVKHNDILNLGTENISLEAWFKTAKKSGQGFMYIKWGGP</sequence>
<evidence type="ECO:0000313" key="1">
    <source>
        <dbReference type="EMBL" id="SVE44626.1"/>
    </source>
</evidence>
<feature type="non-terminal residue" evidence="1">
    <location>
        <position position="39"/>
    </location>
</feature>
<proteinExistence type="predicted"/>
<accession>A0A383DJE1</accession>
<organism evidence="1">
    <name type="scientific">marine metagenome</name>
    <dbReference type="NCBI Taxonomy" id="408172"/>
    <lineage>
        <taxon>unclassified sequences</taxon>
        <taxon>metagenomes</taxon>
        <taxon>ecological metagenomes</taxon>
    </lineage>
</organism>